<evidence type="ECO:0000313" key="1">
    <source>
        <dbReference type="EMBL" id="VEN56672.1"/>
    </source>
</evidence>
<protein>
    <submittedName>
        <fullName evidence="1">Uncharacterized protein</fullName>
    </submittedName>
</protein>
<evidence type="ECO:0000313" key="2">
    <source>
        <dbReference type="Proteomes" id="UP000410492"/>
    </source>
</evidence>
<dbReference type="OrthoDB" id="298098at2759"/>
<proteinExistence type="predicted"/>
<dbReference type="PANTHER" id="PTHR46276">
    <property type="entry name" value="E3 UBIQUITIN-PROTEIN LIGASE UBR5"/>
    <property type="match status" value="1"/>
</dbReference>
<dbReference type="EMBL" id="CAACVG010010817">
    <property type="protein sequence ID" value="VEN56672.1"/>
    <property type="molecule type" value="Genomic_DNA"/>
</dbReference>
<sequence>MTSLQYVVHPLPGSEEQFNDRLREVADRINRLGQNTHPGLSSLRTGIKHICLSSNYIALLLEDGRVCRVSYNVLSDRLDLSKNEKK</sequence>
<dbReference type="GO" id="GO:0005634">
    <property type="term" value="C:nucleus"/>
    <property type="evidence" value="ECO:0007669"/>
    <property type="project" value="TreeGrafter"/>
</dbReference>
<dbReference type="GO" id="GO:0090263">
    <property type="term" value="P:positive regulation of canonical Wnt signaling pathway"/>
    <property type="evidence" value="ECO:0007669"/>
    <property type="project" value="TreeGrafter"/>
</dbReference>
<dbReference type="Proteomes" id="UP000410492">
    <property type="component" value="Unassembled WGS sequence"/>
</dbReference>
<reference evidence="1 2" key="1">
    <citation type="submission" date="2019-01" db="EMBL/GenBank/DDBJ databases">
        <authorList>
            <person name="Sayadi A."/>
        </authorList>
    </citation>
    <scope>NUCLEOTIDE SEQUENCE [LARGE SCALE GENOMIC DNA]</scope>
</reference>
<dbReference type="GO" id="GO:0034450">
    <property type="term" value="F:ubiquitin-ubiquitin ligase activity"/>
    <property type="evidence" value="ECO:0007669"/>
    <property type="project" value="TreeGrafter"/>
</dbReference>
<organism evidence="1 2">
    <name type="scientific">Callosobruchus maculatus</name>
    <name type="common">Southern cowpea weevil</name>
    <name type="synonym">Pulse bruchid</name>
    <dbReference type="NCBI Taxonomy" id="64391"/>
    <lineage>
        <taxon>Eukaryota</taxon>
        <taxon>Metazoa</taxon>
        <taxon>Ecdysozoa</taxon>
        <taxon>Arthropoda</taxon>
        <taxon>Hexapoda</taxon>
        <taxon>Insecta</taxon>
        <taxon>Pterygota</taxon>
        <taxon>Neoptera</taxon>
        <taxon>Endopterygota</taxon>
        <taxon>Coleoptera</taxon>
        <taxon>Polyphaga</taxon>
        <taxon>Cucujiformia</taxon>
        <taxon>Chrysomeloidea</taxon>
        <taxon>Chrysomelidae</taxon>
        <taxon>Bruchinae</taxon>
        <taxon>Bruchini</taxon>
        <taxon>Callosobruchus</taxon>
    </lineage>
</organism>
<accession>A0A653D942</accession>
<dbReference type="PANTHER" id="PTHR46276:SF1">
    <property type="entry name" value="E3 UBIQUITIN-PROTEIN LIGASE UBR5"/>
    <property type="match status" value="1"/>
</dbReference>
<dbReference type="AlphaFoldDB" id="A0A653D942"/>
<name>A0A653D942_CALMS</name>
<dbReference type="GO" id="GO:0000209">
    <property type="term" value="P:protein polyubiquitination"/>
    <property type="evidence" value="ECO:0007669"/>
    <property type="project" value="TreeGrafter"/>
</dbReference>
<keyword evidence="2" id="KW-1185">Reference proteome</keyword>
<gene>
    <name evidence="1" type="ORF">CALMAC_LOCUS15514</name>
</gene>
<dbReference type="GO" id="GO:0005737">
    <property type="term" value="C:cytoplasm"/>
    <property type="evidence" value="ECO:0007669"/>
    <property type="project" value="TreeGrafter"/>
</dbReference>